<dbReference type="GO" id="GO:0016887">
    <property type="term" value="F:ATP hydrolysis activity"/>
    <property type="evidence" value="ECO:0007669"/>
    <property type="project" value="InterPro"/>
</dbReference>
<gene>
    <name evidence="6" type="ORF">BBOMB_0077</name>
</gene>
<dbReference type="InterPro" id="IPR003593">
    <property type="entry name" value="AAA+_ATPase"/>
</dbReference>
<dbReference type="InterPro" id="IPR027417">
    <property type="entry name" value="P-loop_NTPase"/>
</dbReference>
<evidence type="ECO:0000313" key="7">
    <source>
        <dbReference type="Proteomes" id="UP000028730"/>
    </source>
</evidence>
<dbReference type="InterPro" id="IPR003439">
    <property type="entry name" value="ABC_transporter-like_ATP-bd"/>
</dbReference>
<reference evidence="6 7" key="1">
    <citation type="journal article" date="2014" name="Appl. Environ. Microbiol.">
        <title>Genomic encyclopedia of type strains of the genus Bifidobacterium.</title>
        <authorList>
            <person name="Milani C."/>
            <person name="Lugli G.A."/>
            <person name="Duranti S."/>
            <person name="Turroni F."/>
            <person name="Bottacini F."/>
            <person name="Mangifesta M."/>
            <person name="Sanchez B."/>
            <person name="Viappiani A."/>
            <person name="Mancabelli L."/>
            <person name="Taminiau B."/>
            <person name="Delcenserie V."/>
            <person name="Barrangou R."/>
            <person name="Margolles A."/>
            <person name="van Sinderen D."/>
            <person name="Ventura M."/>
        </authorList>
    </citation>
    <scope>NUCLEOTIDE SEQUENCE [LARGE SCALE GENOMIC DNA]</scope>
    <source>
        <strain evidence="6 7">DSM 19703</strain>
    </source>
</reference>
<keyword evidence="6" id="KW-0378">Hydrolase</keyword>
<dbReference type="RefSeq" id="WP_202961850.1">
    <property type="nucleotide sequence ID" value="NZ_ATLK01000001.1"/>
</dbReference>
<sequence length="238" mass="25420">MISEAGFVAQLEGVDYAYRDKPVLKGLSLHVSVGKVYGLLGRNGAGKSTTMKLLVGQIIPSTGSVRLFGRSFERGLLARVGASIDGPALYGRLSARDNLRIHADLIGVEKDRVDQMLQVVGLDNTGKAPSSRFSTGMKARLALAIALLGDPDLLILDEPQNGLDPEGIRSLRGLLREFVARGKSVLISSHALGEIEHIADDIGVLQGGSLCYEGPLERLAPDGDLERAYFRLSGESGR</sequence>
<dbReference type="SUPFAM" id="SSF52540">
    <property type="entry name" value="P-loop containing nucleoside triphosphate hydrolases"/>
    <property type="match status" value="1"/>
</dbReference>
<dbReference type="EMBL" id="ATLK01000001">
    <property type="protein sequence ID" value="KFF30769.1"/>
    <property type="molecule type" value="Genomic_DNA"/>
</dbReference>
<dbReference type="STRING" id="1341695.BBOMB_0077"/>
<dbReference type="Gene3D" id="3.40.50.300">
    <property type="entry name" value="P-loop containing nucleotide triphosphate hydrolases"/>
    <property type="match status" value="1"/>
</dbReference>
<keyword evidence="2" id="KW-0813">Transport</keyword>
<keyword evidence="4 6" id="KW-0067">ATP-binding</keyword>
<evidence type="ECO:0000256" key="3">
    <source>
        <dbReference type="ARBA" id="ARBA00022741"/>
    </source>
</evidence>
<dbReference type="GO" id="GO:0005524">
    <property type="term" value="F:ATP binding"/>
    <property type="evidence" value="ECO:0007669"/>
    <property type="project" value="UniProtKB-KW"/>
</dbReference>
<protein>
    <submittedName>
        <fullName evidence="6">ABC transporter, ATP-binding protein</fullName>
        <ecNumber evidence="6">3.6.3.40</ecNumber>
    </submittedName>
</protein>
<keyword evidence="7" id="KW-1185">Reference proteome</keyword>
<dbReference type="Proteomes" id="UP000028730">
    <property type="component" value="Unassembled WGS sequence"/>
</dbReference>
<dbReference type="eggNOG" id="COG1131">
    <property type="taxonomic scope" value="Bacteria"/>
</dbReference>
<proteinExistence type="inferred from homology"/>
<name>A0A080N5L5_9BIFI</name>
<dbReference type="Pfam" id="PF00005">
    <property type="entry name" value="ABC_tran"/>
    <property type="match status" value="1"/>
</dbReference>
<comment type="similarity">
    <text evidence="1">Belongs to the ABC transporter superfamily.</text>
</comment>
<dbReference type="AlphaFoldDB" id="A0A080N5L5"/>
<dbReference type="SMART" id="SM00382">
    <property type="entry name" value="AAA"/>
    <property type="match status" value="1"/>
</dbReference>
<accession>A0A080N5L5</accession>
<dbReference type="PANTHER" id="PTHR43335:SF4">
    <property type="entry name" value="ABC TRANSPORTER, ATP-BINDING PROTEIN"/>
    <property type="match status" value="1"/>
</dbReference>
<dbReference type="PANTHER" id="PTHR43335">
    <property type="entry name" value="ABC TRANSPORTER, ATP-BINDING PROTEIN"/>
    <property type="match status" value="1"/>
</dbReference>
<organism evidence="6 7">
    <name type="scientific">Bifidobacterium bombi DSM 19703</name>
    <dbReference type="NCBI Taxonomy" id="1341695"/>
    <lineage>
        <taxon>Bacteria</taxon>
        <taxon>Bacillati</taxon>
        <taxon>Actinomycetota</taxon>
        <taxon>Actinomycetes</taxon>
        <taxon>Bifidobacteriales</taxon>
        <taxon>Bifidobacteriaceae</taxon>
        <taxon>Bifidobacterium</taxon>
    </lineage>
</organism>
<feature type="domain" description="ABC transporter" evidence="5">
    <location>
        <begin position="9"/>
        <end position="232"/>
    </location>
</feature>
<evidence type="ECO:0000259" key="5">
    <source>
        <dbReference type="PROSITE" id="PS50893"/>
    </source>
</evidence>
<evidence type="ECO:0000256" key="2">
    <source>
        <dbReference type="ARBA" id="ARBA00022448"/>
    </source>
</evidence>
<dbReference type="EC" id="3.6.3.40" evidence="6"/>
<evidence type="ECO:0000256" key="4">
    <source>
        <dbReference type="ARBA" id="ARBA00022840"/>
    </source>
</evidence>
<evidence type="ECO:0000313" key="6">
    <source>
        <dbReference type="EMBL" id="KFF30769.1"/>
    </source>
</evidence>
<comment type="caution">
    <text evidence="6">The sequence shown here is derived from an EMBL/GenBank/DDBJ whole genome shotgun (WGS) entry which is preliminary data.</text>
</comment>
<keyword evidence="3" id="KW-0547">Nucleotide-binding</keyword>
<evidence type="ECO:0000256" key="1">
    <source>
        <dbReference type="ARBA" id="ARBA00005417"/>
    </source>
</evidence>
<dbReference type="PROSITE" id="PS50893">
    <property type="entry name" value="ABC_TRANSPORTER_2"/>
    <property type="match status" value="1"/>
</dbReference>